<gene>
    <name evidence="2" type="ORF">TRSC58_02852</name>
</gene>
<evidence type="ECO:0000313" key="3">
    <source>
        <dbReference type="Proteomes" id="UP000031737"/>
    </source>
</evidence>
<keyword evidence="3" id="KW-1185">Reference proteome</keyword>
<organism evidence="2 3">
    <name type="scientific">Trypanosoma rangeli SC58</name>
    <dbReference type="NCBI Taxonomy" id="429131"/>
    <lineage>
        <taxon>Eukaryota</taxon>
        <taxon>Discoba</taxon>
        <taxon>Euglenozoa</taxon>
        <taxon>Kinetoplastea</taxon>
        <taxon>Metakinetoplastina</taxon>
        <taxon>Trypanosomatida</taxon>
        <taxon>Trypanosomatidae</taxon>
        <taxon>Trypanosoma</taxon>
        <taxon>Herpetosoma</taxon>
    </lineage>
</organism>
<accession>A0A061J515</accession>
<evidence type="ECO:0000313" key="2">
    <source>
        <dbReference type="EMBL" id="ESL09425.1"/>
    </source>
</evidence>
<dbReference type="Proteomes" id="UP000031737">
    <property type="component" value="Unassembled WGS sequence"/>
</dbReference>
<feature type="region of interest" description="Disordered" evidence="1">
    <location>
        <begin position="599"/>
        <end position="623"/>
    </location>
</feature>
<sequence length="764" mass="83657">MEQHELASSILQPLALEANTATSTASVARQKRARDSYLYDRNGKRLKGLKGEAAKLMHNHRFFSSEEEIHHLEQTLAVGQRSMEALVDSSGVWDGGAGIHKLPALPDMFGIVLPTLATRGGTADAANGEDVAPGKVVPPMHRWSLVRRRLVTVGLQSGGMTGSCAASSPRLPRVSNSGYRWERADSLLVENALMSAALAEKEENRENDGNGGCGSDCSCRRGDLPGSWLAAQHLSIPPEVELTVLHTSAKHSPCAFFTVSAEEYAVMGLNNDEYQPTLLSHEGKDADAGHWRFDFSSTCRLLSLYEQFGNFVVVADRWRYTDARDTVAAPASPSGFRAAATDTTDVSPPVEVLMERYRLVSEAVLRHRLHLLQETLKDGEDAVRSSPSRLKPSQRVVGVKPTEERAPTSTHPLTSLMEKHPVLVAQRRRQEWLAQRYQELCESNGTESAPQEAETGETRMLARHRAEVLQQCMESFAASSALPPASQQRLSQAACKRNGDGADVSLLPLPSPPPPASPFWYDGPLEQLRRGRLREFLKHEATMNVPYFRAVMAEQRVSSQATVLFDKLRVLTNEAATDVQQDKQICPADVGKLVGRRAARGGRHGMGKARNQPQQQQSALDGMGEDSYQGVQLEVSRVPLQCERLRLCVQAGWFLPPPDVGVSGKPTGGGGTVANRALSNFGEALLLSLPPTVPRLHLGVELELEKHLWEDHRALCDDNADVQQLLCEARVLYTQNVILRRFAGKCGVLEAALKKLASEAAAEM</sequence>
<evidence type="ECO:0000256" key="1">
    <source>
        <dbReference type="SAM" id="MobiDB-lite"/>
    </source>
</evidence>
<dbReference type="VEuPathDB" id="TriTrypDB:TRSC58_02852"/>
<dbReference type="OrthoDB" id="273903at2759"/>
<reference evidence="2 3" key="1">
    <citation type="submission" date="2013-07" db="EMBL/GenBank/DDBJ databases">
        <authorList>
            <person name="Stoco P.H."/>
            <person name="Wagner G."/>
            <person name="Gerber A."/>
            <person name="Zaha A."/>
            <person name="Thompson C."/>
            <person name="Bartholomeu D.C."/>
            <person name="Luckemeyer D.D."/>
            <person name="Bahia D."/>
            <person name="Loreto E."/>
            <person name="Prestes E.B."/>
            <person name="Lima F.M."/>
            <person name="Rodrigues-Luiz G."/>
            <person name="Vallejo G.A."/>
            <person name="Filho J.F."/>
            <person name="Monteiro K.M."/>
            <person name="Tyler K.M."/>
            <person name="de Almeida L.G."/>
            <person name="Ortiz M.F."/>
            <person name="Siervo M.A."/>
            <person name="de Moraes M.H."/>
            <person name="Cunha O.L."/>
            <person name="Mendonca-Neto R."/>
            <person name="Silva R."/>
            <person name="Teixeira S.M."/>
            <person name="Murta S.M."/>
            <person name="Sincero T.C."/>
            <person name="Mendes T.A."/>
            <person name="Urmenyi T.P."/>
            <person name="Silva V.G."/>
            <person name="da Rocha W.D."/>
            <person name="Andersson B."/>
            <person name="Romanha A.J."/>
            <person name="Steindel M."/>
            <person name="de Vasconcelos A.T."/>
            <person name="Grisard E.C."/>
        </authorList>
    </citation>
    <scope>NUCLEOTIDE SEQUENCE [LARGE SCALE GENOMIC DNA]</scope>
    <source>
        <strain evidence="2 3">SC58</strain>
    </source>
</reference>
<dbReference type="EMBL" id="AUPL01002852">
    <property type="protein sequence ID" value="ESL09425.1"/>
    <property type="molecule type" value="Genomic_DNA"/>
</dbReference>
<name>A0A061J515_TRYRA</name>
<comment type="caution">
    <text evidence="2">The sequence shown here is derived from an EMBL/GenBank/DDBJ whole genome shotgun (WGS) entry which is preliminary data.</text>
</comment>
<feature type="region of interest" description="Disordered" evidence="1">
    <location>
        <begin position="380"/>
        <end position="410"/>
    </location>
</feature>
<protein>
    <submittedName>
        <fullName evidence="2">Uncharacterized protein</fullName>
    </submittedName>
</protein>
<dbReference type="AlphaFoldDB" id="A0A061J515"/>
<proteinExistence type="predicted"/>